<keyword evidence="1" id="KW-0812">Transmembrane</keyword>
<evidence type="ECO:0000313" key="2">
    <source>
        <dbReference type="EMBL" id="SHE92101.1"/>
    </source>
</evidence>
<dbReference type="Proteomes" id="UP000184035">
    <property type="component" value="Unassembled WGS sequence"/>
</dbReference>
<keyword evidence="1" id="KW-0472">Membrane</keyword>
<feature type="transmembrane region" description="Helical" evidence="1">
    <location>
        <begin position="7"/>
        <end position="23"/>
    </location>
</feature>
<dbReference type="EMBL" id="FQVM01000018">
    <property type="protein sequence ID" value="SHE92101.1"/>
    <property type="molecule type" value="Genomic_DNA"/>
</dbReference>
<evidence type="ECO:0000256" key="1">
    <source>
        <dbReference type="SAM" id="Phobius"/>
    </source>
</evidence>
<organism evidence="2 3">
    <name type="scientific">Clostridium fallax</name>
    <dbReference type="NCBI Taxonomy" id="1533"/>
    <lineage>
        <taxon>Bacteria</taxon>
        <taxon>Bacillati</taxon>
        <taxon>Bacillota</taxon>
        <taxon>Clostridia</taxon>
        <taxon>Eubacteriales</taxon>
        <taxon>Clostridiaceae</taxon>
        <taxon>Clostridium</taxon>
    </lineage>
</organism>
<feature type="transmembrane region" description="Helical" evidence="1">
    <location>
        <begin position="35"/>
        <end position="56"/>
    </location>
</feature>
<reference evidence="2 3" key="1">
    <citation type="submission" date="2016-11" db="EMBL/GenBank/DDBJ databases">
        <authorList>
            <person name="Jaros S."/>
            <person name="Januszkiewicz K."/>
            <person name="Wedrychowicz H."/>
        </authorList>
    </citation>
    <scope>NUCLEOTIDE SEQUENCE [LARGE SCALE GENOMIC DNA]</scope>
    <source>
        <strain evidence="2 3">DSM 2631</strain>
    </source>
</reference>
<proteinExistence type="predicted"/>
<dbReference type="AlphaFoldDB" id="A0A1M4XFC2"/>
<sequence length="59" mass="7113">MNKYKKVLIKWILFFCLFLIFKYPLSKLLKGNDTYYILILIIFTIISLIQILNLSIKNK</sequence>
<accession>A0A1M4XFC2</accession>
<keyword evidence="3" id="KW-1185">Reference proteome</keyword>
<gene>
    <name evidence="2" type="ORF">SAMN05443638_1182</name>
</gene>
<protein>
    <submittedName>
        <fullName evidence="2">Uncharacterized protein</fullName>
    </submittedName>
</protein>
<keyword evidence="1" id="KW-1133">Transmembrane helix</keyword>
<name>A0A1M4XFC2_9CLOT</name>
<evidence type="ECO:0000313" key="3">
    <source>
        <dbReference type="Proteomes" id="UP000184035"/>
    </source>
</evidence>